<sequence length="118" mass="14177">MKLYIHKIISLIILPNEMGIESFLYHDGGEKGIFYPINHNGSVHDVYWNQKYIIIKCSEQKKENWYLMRNIKDYNYPKFMIQHFLNENDYKRVLDSLGISETNMEYTDGTIPWSLHLK</sequence>
<name>A0ABX4EK49_SEGBR</name>
<dbReference type="Proteomes" id="UP000216189">
    <property type="component" value="Unassembled WGS sequence"/>
</dbReference>
<keyword evidence="2" id="KW-1185">Reference proteome</keyword>
<organism evidence="1 2">
    <name type="scientific">Segatella bryantii</name>
    <name type="common">Prevotella bryantii</name>
    <dbReference type="NCBI Taxonomy" id="77095"/>
    <lineage>
        <taxon>Bacteria</taxon>
        <taxon>Pseudomonadati</taxon>
        <taxon>Bacteroidota</taxon>
        <taxon>Bacteroidia</taxon>
        <taxon>Bacteroidales</taxon>
        <taxon>Prevotellaceae</taxon>
        <taxon>Segatella</taxon>
    </lineage>
</organism>
<evidence type="ECO:0000313" key="2">
    <source>
        <dbReference type="Proteomes" id="UP000216189"/>
    </source>
</evidence>
<proteinExistence type="predicted"/>
<reference evidence="1 2" key="1">
    <citation type="submission" date="2017-08" db="EMBL/GenBank/DDBJ databases">
        <title>Comparative genomics of non-oral Prevotella species.</title>
        <authorList>
            <person name="Accetto T."/>
            <person name="Nograsek B."/>
            <person name="Avgustin G."/>
        </authorList>
    </citation>
    <scope>NUCLEOTIDE SEQUENCE [LARGE SCALE GENOMIC DNA]</scope>
    <source>
        <strain evidence="1 2">TC1-1</strain>
    </source>
</reference>
<protein>
    <submittedName>
        <fullName evidence="1">Uncharacterized protein</fullName>
    </submittedName>
</protein>
<accession>A0ABX4EK49</accession>
<gene>
    <name evidence="1" type="ORF">CIK91_01395</name>
</gene>
<comment type="caution">
    <text evidence="1">The sequence shown here is derived from an EMBL/GenBank/DDBJ whole genome shotgun (WGS) entry which is preliminary data.</text>
</comment>
<evidence type="ECO:0000313" key="1">
    <source>
        <dbReference type="EMBL" id="OYP56892.1"/>
    </source>
</evidence>
<dbReference type="EMBL" id="NPJF01000015">
    <property type="protein sequence ID" value="OYP56892.1"/>
    <property type="molecule type" value="Genomic_DNA"/>
</dbReference>